<evidence type="ECO:0000313" key="2">
    <source>
        <dbReference type="EMBL" id="KAF1996654.1"/>
    </source>
</evidence>
<evidence type="ECO:0000313" key="3">
    <source>
        <dbReference type="Proteomes" id="UP000799779"/>
    </source>
</evidence>
<keyword evidence="1" id="KW-0472">Membrane</keyword>
<keyword evidence="1" id="KW-1133">Transmembrane helix</keyword>
<sequence length="85" mass="9973">MTRKFNVRGIPTQPVNTPSFRLFIFVFWPNSYFVTVLHCIRATIWYPSQNLLFLSRKRFTPPPMRGFDLSSFQFLAVVHPDCATC</sequence>
<dbReference type="EMBL" id="ML977623">
    <property type="protein sequence ID" value="KAF1996654.1"/>
    <property type="molecule type" value="Genomic_DNA"/>
</dbReference>
<dbReference type="Proteomes" id="UP000799779">
    <property type="component" value="Unassembled WGS sequence"/>
</dbReference>
<dbReference type="AlphaFoldDB" id="A0A6A5W712"/>
<protein>
    <submittedName>
        <fullName evidence="2">Uncharacterized protein</fullName>
    </submittedName>
</protein>
<feature type="transmembrane region" description="Helical" evidence="1">
    <location>
        <begin position="20"/>
        <end position="40"/>
    </location>
</feature>
<keyword evidence="3" id="KW-1185">Reference proteome</keyword>
<accession>A0A6A5W712</accession>
<organism evidence="2 3">
    <name type="scientific">Amniculicola lignicola CBS 123094</name>
    <dbReference type="NCBI Taxonomy" id="1392246"/>
    <lineage>
        <taxon>Eukaryota</taxon>
        <taxon>Fungi</taxon>
        <taxon>Dikarya</taxon>
        <taxon>Ascomycota</taxon>
        <taxon>Pezizomycotina</taxon>
        <taxon>Dothideomycetes</taxon>
        <taxon>Pleosporomycetidae</taxon>
        <taxon>Pleosporales</taxon>
        <taxon>Amniculicolaceae</taxon>
        <taxon>Amniculicola</taxon>
    </lineage>
</organism>
<evidence type="ECO:0000256" key="1">
    <source>
        <dbReference type="SAM" id="Phobius"/>
    </source>
</evidence>
<reference evidence="2" key="1">
    <citation type="journal article" date="2020" name="Stud. Mycol.">
        <title>101 Dothideomycetes genomes: a test case for predicting lifestyles and emergence of pathogens.</title>
        <authorList>
            <person name="Haridas S."/>
            <person name="Albert R."/>
            <person name="Binder M."/>
            <person name="Bloem J."/>
            <person name="Labutti K."/>
            <person name="Salamov A."/>
            <person name="Andreopoulos B."/>
            <person name="Baker S."/>
            <person name="Barry K."/>
            <person name="Bills G."/>
            <person name="Bluhm B."/>
            <person name="Cannon C."/>
            <person name="Castanera R."/>
            <person name="Culley D."/>
            <person name="Daum C."/>
            <person name="Ezra D."/>
            <person name="Gonzalez J."/>
            <person name="Henrissat B."/>
            <person name="Kuo A."/>
            <person name="Liang C."/>
            <person name="Lipzen A."/>
            <person name="Lutzoni F."/>
            <person name="Magnuson J."/>
            <person name="Mondo S."/>
            <person name="Nolan M."/>
            <person name="Ohm R."/>
            <person name="Pangilinan J."/>
            <person name="Park H.-J."/>
            <person name="Ramirez L."/>
            <person name="Alfaro M."/>
            <person name="Sun H."/>
            <person name="Tritt A."/>
            <person name="Yoshinaga Y."/>
            <person name="Zwiers L.-H."/>
            <person name="Turgeon B."/>
            <person name="Goodwin S."/>
            <person name="Spatafora J."/>
            <person name="Crous P."/>
            <person name="Grigoriev I."/>
        </authorList>
    </citation>
    <scope>NUCLEOTIDE SEQUENCE</scope>
    <source>
        <strain evidence="2">CBS 123094</strain>
    </source>
</reference>
<keyword evidence="1" id="KW-0812">Transmembrane</keyword>
<proteinExistence type="predicted"/>
<name>A0A6A5W712_9PLEO</name>
<gene>
    <name evidence="2" type="ORF">P154DRAFT_525490</name>
</gene>